<dbReference type="GO" id="GO:0070967">
    <property type="term" value="F:coenzyme F420 binding"/>
    <property type="evidence" value="ECO:0007669"/>
    <property type="project" value="TreeGrafter"/>
</dbReference>
<dbReference type="AlphaFoldDB" id="A0A7W9KHL7"/>
<dbReference type="Proteomes" id="UP000585638">
    <property type="component" value="Unassembled WGS sequence"/>
</dbReference>
<dbReference type="PANTHER" id="PTHR35176">
    <property type="entry name" value="HEME OXYGENASE HI_0854-RELATED"/>
    <property type="match status" value="1"/>
</dbReference>
<gene>
    <name evidence="3" type="ORF">BJ998_003967</name>
</gene>
<proteinExistence type="predicted"/>
<feature type="domain" description="Pyridoxamine 5'-phosphate oxidase N-terminal" evidence="2">
    <location>
        <begin position="15"/>
        <end position="110"/>
    </location>
</feature>
<dbReference type="RefSeq" id="WP_184863716.1">
    <property type="nucleotide sequence ID" value="NZ_BAAAWY010000001.1"/>
</dbReference>
<dbReference type="InterPro" id="IPR011576">
    <property type="entry name" value="Pyridox_Oxase_N"/>
</dbReference>
<keyword evidence="4" id="KW-1185">Reference proteome</keyword>
<reference evidence="3 4" key="1">
    <citation type="submission" date="2020-08" db="EMBL/GenBank/DDBJ databases">
        <title>Sequencing the genomes of 1000 actinobacteria strains.</title>
        <authorList>
            <person name="Klenk H.-P."/>
        </authorList>
    </citation>
    <scope>NUCLEOTIDE SEQUENCE [LARGE SCALE GENOMIC DNA]</scope>
    <source>
        <strain evidence="3 4">DSM 43851</strain>
    </source>
</reference>
<accession>A0A7W9KHL7</accession>
<keyword evidence="1" id="KW-0560">Oxidoreductase</keyword>
<evidence type="ECO:0000313" key="3">
    <source>
        <dbReference type="EMBL" id="MBB5892771.1"/>
    </source>
</evidence>
<dbReference type="InterPro" id="IPR012349">
    <property type="entry name" value="Split_barrel_FMN-bd"/>
</dbReference>
<protein>
    <recommendedName>
        <fullName evidence="2">Pyridoxamine 5'-phosphate oxidase N-terminal domain-containing protein</fullName>
    </recommendedName>
</protein>
<dbReference type="Gene3D" id="2.30.110.10">
    <property type="entry name" value="Electron Transport, Fmn-binding Protein, Chain A"/>
    <property type="match status" value="1"/>
</dbReference>
<evidence type="ECO:0000313" key="4">
    <source>
        <dbReference type="Proteomes" id="UP000585638"/>
    </source>
</evidence>
<evidence type="ECO:0000256" key="1">
    <source>
        <dbReference type="ARBA" id="ARBA00023002"/>
    </source>
</evidence>
<dbReference type="InterPro" id="IPR052019">
    <property type="entry name" value="F420H2_bilvrd_red/Heme_oxyg"/>
</dbReference>
<sequence length="139" mass="15434">MATWQQFEQEAPELAAEVRRVLTAQVSHVLATVRRDGSPRVSGTEVAFSGAELTIGSMLGAMKARDLLRDDRFALHSCPGPDGDAKLSGVAVADTNVEDHHSFRLDLRQAVFTGIGDDRKHLLIQVWRPGREVERIKRY</sequence>
<evidence type="ECO:0000259" key="2">
    <source>
        <dbReference type="Pfam" id="PF01243"/>
    </source>
</evidence>
<dbReference type="GO" id="GO:0016627">
    <property type="term" value="F:oxidoreductase activity, acting on the CH-CH group of donors"/>
    <property type="evidence" value="ECO:0007669"/>
    <property type="project" value="TreeGrafter"/>
</dbReference>
<dbReference type="GO" id="GO:0005829">
    <property type="term" value="C:cytosol"/>
    <property type="evidence" value="ECO:0007669"/>
    <property type="project" value="TreeGrafter"/>
</dbReference>
<dbReference type="Pfam" id="PF01243">
    <property type="entry name" value="PNPOx_N"/>
    <property type="match status" value="1"/>
</dbReference>
<name>A0A7W9KHL7_9PSEU</name>
<organism evidence="3 4">
    <name type="scientific">Kutzneria kofuensis</name>
    <dbReference type="NCBI Taxonomy" id="103725"/>
    <lineage>
        <taxon>Bacteria</taxon>
        <taxon>Bacillati</taxon>
        <taxon>Actinomycetota</taxon>
        <taxon>Actinomycetes</taxon>
        <taxon>Pseudonocardiales</taxon>
        <taxon>Pseudonocardiaceae</taxon>
        <taxon>Kutzneria</taxon>
    </lineage>
</organism>
<dbReference type="SUPFAM" id="SSF50475">
    <property type="entry name" value="FMN-binding split barrel"/>
    <property type="match status" value="1"/>
</dbReference>
<dbReference type="EMBL" id="JACHIR010000001">
    <property type="protein sequence ID" value="MBB5892771.1"/>
    <property type="molecule type" value="Genomic_DNA"/>
</dbReference>
<dbReference type="PANTHER" id="PTHR35176:SF6">
    <property type="entry name" value="HEME OXYGENASE HI_0854-RELATED"/>
    <property type="match status" value="1"/>
</dbReference>
<comment type="caution">
    <text evidence="3">The sequence shown here is derived from an EMBL/GenBank/DDBJ whole genome shotgun (WGS) entry which is preliminary data.</text>
</comment>